<evidence type="ECO:0000256" key="3">
    <source>
        <dbReference type="ARBA" id="ARBA00007336"/>
    </source>
</evidence>
<dbReference type="GO" id="GO:0046873">
    <property type="term" value="F:metal ion transmembrane transporter activity"/>
    <property type="evidence" value="ECO:0007669"/>
    <property type="project" value="InterPro"/>
</dbReference>
<dbReference type="Proteomes" id="UP001201812">
    <property type="component" value="Unassembled WGS sequence"/>
</dbReference>
<accession>A0AAD4NC22</accession>
<evidence type="ECO:0000313" key="8">
    <source>
        <dbReference type="EMBL" id="KAI1719970.1"/>
    </source>
</evidence>
<feature type="compositionally biased region" description="Basic and acidic residues" evidence="7">
    <location>
        <begin position="157"/>
        <end position="172"/>
    </location>
</feature>
<feature type="region of interest" description="Disordered" evidence="7">
    <location>
        <begin position="157"/>
        <end position="190"/>
    </location>
</feature>
<dbReference type="EMBL" id="JAKKPZ010000006">
    <property type="protein sequence ID" value="KAI1719970.1"/>
    <property type="molecule type" value="Genomic_DNA"/>
</dbReference>
<name>A0AAD4NC22_9BILA</name>
<keyword evidence="5" id="KW-0175">Coiled coil</keyword>
<dbReference type="GO" id="GO:0016020">
    <property type="term" value="C:membrane"/>
    <property type="evidence" value="ECO:0007669"/>
    <property type="project" value="UniProtKB-SubCell"/>
</dbReference>
<feature type="compositionally biased region" description="Acidic residues" evidence="7">
    <location>
        <begin position="12"/>
        <end position="27"/>
    </location>
</feature>
<evidence type="ECO:0000256" key="6">
    <source>
        <dbReference type="ARBA" id="ARBA00023242"/>
    </source>
</evidence>
<dbReference type="GO" id="GO:0030687">
    <property type="term" value="C:preribosome, large subunit precursor"/>
    <property type="evidence" value="ECO:0007669"/>
    <property type="project" value="TreeGrafter"/>
</dbReference>
<comment type="similarity">
    <text evidence="3">Belongs to the EBP2 family.</text>
</comment>
<keyword evidence="6" id="KW-0539">Nucleus</keyword>
<sequence length="448" mass="51205">MWNAASSTMSSSEEEMSEVEEQMASDDSDLELQIAFKEGILQKNGLNIQAPKEKVRINKKDEMETKLSQISKKRDWIDTLDVTFATDNSYNGPVSNDFDRESAFKKQAQNAVSIALPRLKSLGAAVFRPDDYFAEMAKSDFHMDKVRKRLLSIKKEGERRDSKKRLREEKKFAVKVQRATKEKRQKDKRMLMEAVKKHRKGMKDQLDTMLNNASRLQLDEDEEPRGRPNKQQNRKISRTSRNKKFGFGGQKKRSKRNDKESFENSHSGSATFGWHTLIDTNLMILIGFLLILLLEQSVSLCMSIVHKNYGGPSRNNYSLNGFEDSEGNESVTMSRKLPKDRKNTSMENGHSGIFEPLVVIEDNQSDSSDSEFDINERIEFRTKFPEDTQLQLGHSHHCNVPSEGATTKNILLLTAMSIHSVFEGIALGAQQSPHEFFKVLFSIMLHEV</sequence>
<dbReference type="InterPro" id="IPR008610">
    <property type="entry name" value="Ebp2"/>
</dbReference>
<feature type="compositionally biased region" description="Basic residues" evidence="7">
    <location>
        <begin position="232"/>
        <end position="256"/>
    </location>
</feature>
<dbReference type="GO" id="GO:0042273">
    <property type="term" value="P:ribosomal large subunit biogenesis"/>
    <property type="evidence" value="ECO:0007669"/>
    <property type="project" value="TreeGrafter"/>
</dbReference>
<comment type="caution">
    <text evidence="8">The sequence shown here is derived from an EMBL/GenBank/DDBJ whole genome shotgun (WGS) entry which is preliminary data.</text>
</comment>
<evidence type="ECO:0000313" key="9">
    <source>
        <dbReference type="Proteomes" id="UP001201812"/>
    </source>
</evidence>
<comment type="subcellular location">
    <subcellularLocation>
        <location evidence="2">Nucleus</location>
        <location evidence="2">Nucleolus</location>
    </subcellularLocation>
</comment>
<feature type="region of interest" description="Disordered" evidence="7">
    <location>
        <begin position="215"/>
        <end position="267"/>
    </location>
</feature>
<feature type="compositionally biased region" description="Low complexity" evidence="7">
    <location>
        <begin position="1"/>
        <end position="11"/>
    </location>
</feature>
<organism evidence="8 9">
    <name type="scientific">Ditylenchus destructor</name>
    <dbReference type="NCBI Taxonomy" id="166010"/>
    <lineage>
        <taxon>Eukaryota</taxon>
        <taxon>Metazoa</taxon>
        <taxon>Ecdysozoa</taxon>
        <taxon>Nematoda</taxon>
        <taxon>Chromadorea</taxon>
        <taxon>Rhabditida</taxon>
        <taxon>Tylenchina</taxon>
        <taxon>Tylenchomorpha</taxon>
        <taxon>Sphaerularioidea</taxon>
        <taxon>Anguinidae</taxon>
        <taxon>Anguininae</taxon>
        <taxon>Ditylenchus</taxon>
    </lineage>
</organism>
<evidence type="ECO:0000256" key="1">
    <source>
        <dbReference type="ARBA" id="ARBA00003387"/>
    </source>
</evidence>
<protein>
    <submittedName>
        <fullName evidence="8">Eukaryotic rRNA processing protein EBP2 domain-containing protein</fullName>
    </submittedName>
</protein>
<dbReference type="AlphaFoldDB" id="A0AAD4NC22"/>
<dbReference type="Pfam" id="PF05890">
    <property type="entry name" value="Ebp2"/>
    <property type="match status" value="1"/>
</dbReference>
<reference evidence="8" key="1">
    <citation type="submission" date="2022-01" db="EMBL/GenBank/DDBJ databases">
        <title>Genome Sequence Resource for Two Populations of Ditylenchus destructor, the Migratory Endoparasitic Phytonematode.</title>
        <authorList>
            <person name="Zhang H."/>
            <person name="Lin R."/>
            <person name="Xie B."/>
        </authorList>
    </citation>
    <scope>NUCLEOTIDE SEQUENCE</scope>
    <source>
        <strain evidence="8">BazhouSP</strain>
    </source>
</reference>
<proteinExistence type="inferred from homology"/>
<dbReference type="PANTHER" id="PTHR13028">
    <property type="entry name" value="RRNA PROCESSING PROTEIN EBNA1-BINDING PROTEIN-RELATED"/>
    <property type="match status" value="1"/>
</dbReference>
<dbReference type="PANTHER" id="PTHR13028:SF0">
    <property type="entry name" value="RRNA-PROCESSING PROTEIN EBP2-RELATED"/>
    <property type="match status" value="1"/>
</dbReference>
<feature type="region of interest" description="Disordered" evidence="7">
    <location>
        <begin position="1"/>
        <end position="27"/>
    </location>
</feature>
<gene>
    <name evidence="8" type="ORF">DdX_05332</name>
</gene>
<feature type="region of interest" description="Disordered" evidence="7">
    <location>
        <begin position="325"/>
        <end position="346"/>
    </location>
</feature>
<keyword evidence="9" id="KW-1185">Reference proteome</keyword>
<dbReference type="GO" id="GO:0006364">
    <property type="term" value="P:rRNA processing"/>
    <property type="evidence" value="ECO:0007669"/>
    <property type="project" value="TreeGrafter"/>
</dbReference>
<evidence type="ECO:0000256" key="7">
    <source>
        <dbReference type="SAM" id="MobiDB-lite"/>
    </source>
</evidence>
<keyword evidence="4" id="KW-0690">Ribosome biogenesis</keyword>
<comment type="function">
    <text evidence="1">Required for the processing of the 27S pre-rRNA.</text>
</comment>
<feature type="compositionally biased region" description="Basic and acidic residues" evidence="7">
    <location>
        <begin position="179"/>
        <end position="190"/>
    </location>
</feature>
<evidence type="ECO:0000256" key="2">
    <source>
        <dbReference type="ARBA" id="ARBA00004604"/>
    </source>
</evidence>
<evidence type="ECO:0000256" key="5">
    <source>
        <dbReference type="ARBA" id="ARBA00023054"/>
    </source>
</evidence>
<dbReference type="GO" id="GO:0034399">
    <property type="term" value="C:nuclear periphery"/>
    <property type="evidence" value="ECO:0007669"/>
    <property type="project" value="TreeGrafter"/>
</dbReference>
<dbReference type="GO" id="GO:0005730">
    <property type="term" value="C:nucleolus"/>
    <property type="evidence" value="ECO:0007669"/>
    <property type="project" value="UniProtKB-SubCell"/>
</dbReference>
<evidence type="ECO:0000256" key="4">
    <source>
        <dbReference type="ARBA" id="ARBA00022517"/>
    </source>
</evidence>